<keyword evidence="7" id="KW-0067">ATP-binding</keyword>
<dbReference type="PIRSF" id="PIRSF000654">
    <property type="entry name" value="Integrin-linked_kinase"/>
    <property type="match status" value="1"/>
</dbReference>
<dbReference type="AlphaFoldDB" id="A0A6L2PBG1"/>
<comment type="similarity">
    <text evidence="1">Belongs to the protein kinase superfamily. NEK Ser/Thr protein kinase family. NIMA subfamily.</text>
</comment>
<proteinExistence type="inferred from homology"/>
<comment type="catalytic activity">
    <reaction evidence="8">
        <text>L-threonyl-[protein] + ATP = O-phospho-L-threonyl-[protein] + ADP + H(+)</text>
        <dbReference type="Rhea" id="RHEA:46608"/>
        <dbReference type="Rhea" id="RHEA-COMP:11060"/>
        <dbReference type="Rhea" id="RHEA-COMP:11605"/>
        <dbReference type="ChEBI" id="CHEBI:15378"/>
        <dbReference type="ChEBI" id="CHEBI:30013"/>
        <dbReference type="ChEBI" id="CHEBI:30616"/>
        <dbReference type="ChEBI" id="CHEBI:61977"/>
        <dbReference type="ChEBI" id="CHEBI:456216"/>
        <dbReference type="EC" id="2.7.11.1"/>
    </reaction>
</comment>
<keyword evidence="12" id="KW-1185">Reference proteome</keyword>
<dbReference type="InterPro" id="IPR051131">
    <property type="entry name" value="NEK_Ser/Thr_kinase_NIMA"/>
</dbReference>
<evidence type="ECO:0000256" key="3">
    <source>
        <dbReference type="ARBA" id="ARBA00022527"/>
    </source>
</evidence>
<dbReference type="PANTHER" id="PTHR44899:SF3">
    <property type="entry name" value="SERINE_THREONINE-PROTEIN KINASE NEK1"/>
    <property type="match status" value="1"/>
</dbReference>
<evidence type="ECO:0000256" key="5">
    <source>
        <dbReference type="ARBA" id="ARBA00022741"/>
    </source>
</evidence>
<dbReference type="EC" id="2.7.11.1" evidence="2"/>
<dbReference type="SMART" id="SM00220">
    <property type="entry name" value="S_TKc"/>
    <property type="match status" value="1"/>
</dbReference>
<gene>
    <name evidence="11" type="ORF">Cfor_00647</name>
</gene>
<evidence type="ECO:0000256" key="1">
    <source>
        <dbReference type="ARBA" id="ARBA00010886"/>
    </source>
</evidence>
<dbReference type="PROSITE" id="PS00108">
    <property type="entry name" value="PROTEIN_KINASE_ST"/>
    <property type="match status" value="1"/>
</dbReference>
<keyword evidence="6" id="KW-0418">Kinase</keyword>
<accession>A0A6L2PBG1</accession>
<dbReference type="InParanoid" id="A0A6L2PBG1"/>
<dbReference type="Pfam" id="PF00069">
    <property type="entry name" value="Pkinase"/>
    <property type="match status" value="1"/>
</dbReference>
<dbReference type="InterPro" id="IPR000719">
    <property type="entry name" value="Prot_kinase_dom"/>
</dbReference>
<dbReference type="GO" id="GO:0004674">
    <property type="term" value="F:protein serine/threonine kinase activity"/>
    <property type="evidence" value="ECO:0007669"/>
    <property type="project" value="UniProtKB-KW"/>
</dbReference>
<dbReference type="InterPro" id="IPR011009">
    <property type="entry name" value="Kinase-like_dom_sf"/>
</dbReference>
<evidence type="ECO:0000313" key="12">
    <source>
        <dbReference type="Proteomes" id="UP000502823"/>
    </source>
</evidence>
<name>A0A6L2PBG1_COPFO</name>
<dbReference type="PROSITE" id="PS50011">
    <property type="entry name" value="PROTEIN_KINASE_DOM"/>
    <property type="match status" value="1"/>
</dbReference>
<evidence type="ECO:0000259" key="10">
    <source>
        <dbReference type="PROSITE" id="PS50011"/>
    </source>
</evidence>
<evidence type="ECO:0000256" key="2">
    <source>
        <dbReference type="ARBA" id="ARBA00012513"/>
    </source>
</evidence>
<evidence type="ECO:0000256" key="4">
    <source>
        <dbReference type="ARBA" id="ARBA00022679"/>
    </source>
</evidence>
<feature type="domain" description="Protein kinase" evidence="10">
    <location>
        <begin position="1"/>
        <end position="254"/>
    </location>
</feature>
<evidence type="ECO:0000256" key="8">
    <source>
        <dbReference type="ARBA" id="ARBA00047899"/>
    </source>
</evidence>
<reference evidence="12" key="1">
    <citation type="submission" date="2020-01" db="EMBL/GenBank/DDBJ databases">
        <title>Draft genome sequence of the Termite Coptotermes fromosanus.</title>
        <authorList>
            <person name="Itakura S."/>
            <person name="Yosikawa Y."/>
            <person name="Umezawa K."/>
        </authorList>
    </citation>
    <scope>NUCLEOTIDE SEQUENCE [LARGE SCALE GENOMIC DNA]</scope>
</reference>
<evidence type="ECO:0000256" key="7">
    <source>
        <dbReference type="ARBA" id="ARBA00022840"/>
    </source>
</evidence>
<dbReference type="Proteomes" id="UP000502823">
    <property type="component" value="Unassembled WGS sequence"/>
</dbReference>
<comment type="caution">
    <text evidence="11">The sequence shown here is derived from an EMBL/GenBank/DDBJ whole genome shotgun (WGS) entry which is preliminary data.</text>
</comment>
<evidence type="ECO:0000313" key="11">
    <source>
        <dbReference type="EMBL" id="GFG28512.1"/>
    </source>
</evidence>
<dbReference type="PANTHER" id="PTHR44899">
    <property type="entry name" value="CAMK FAMILY PROTEIN KINASE"/>
    <property type="match status" value="1"/>
</dbReference>
<sequence length="275" mass="31416">MPKPDIYNLTVDLYKRRDGRLVVFKKISLDDMTEKEEKMAYKEAELMSHFHHPNVINLYECFITGRVLCIVMEYAMGGTLETFLQKKDGKLLTQVEVVYLFSQMVLGLHYIHQLGVMHRDIKPSNILLKPTGTEIVVKIADFGISKTVESMKMKLSSIFGTPGYLAPELCEGLPYDKRTDIWALGCVLYEMMVLKKAFGAETLGSAIRKILQCQLVPPSLKTYGHHLTQLLYWLLLMDPTRRPTTEMIMAHVAVTEMCQKLKLNLGRVPVTDEKN</sequence>
<dbReference type="InterPro" id="IPR008271">
    <property type="entry name" value="Ser/Thr_kinase_AS"/>
</dbReference>
<dbReference type="Gene3D" id="1.10.510.10">
    <property type="entry name" value="Transferase(Phosphotransferase) domain 1"/>
    <property type="match status" value="1"/>
</dbReference>
<evidence type="ECO:0000256" key="9">
    <source>
        <dbReference type="ARBA" id="ARBA00048679"/>
    </source>
</evidence>
<protein>
    <recommendedName>
        <fullName evidence="2">non-specific serine/threonine protein kinase</fullName>
        <ecNumber evidence="2">2.7.11.1</ecNumber>
    </recommendedName>
</protein>
<evidence type="ECO:0000256" key="6">
    <source>
        <dbReference type="ARBA" id="ARBA00022777"/>
    </source>
</evidence>
<keyword evidence="4" id="KW-0808">Transferase</keyword>
<keyword evidence="3" id="KW-0723">Serine/threonine-protein kinase</keyword>
<dbReference type="EMBL" id="BLKM01006628">
    <property type="protein sequence ID" value="GFG28512.1"/>
    <property type="molecule type" value="Genomic_DNA"/>
</dbReference>
<dbReference type="OrthoDB" id="248923at2759"/>
<comment type="catalytic activity">
    <reaction evidence="9">
        <text>L-seryl-[protein] + ATP = O-phospho-L-seryl-[protein] + ADP + H(+)</text>
        <dbReference type="Rhea" id="RHEA:17989"/>
        <dbReference type="Rhea" id="RHEA-COMP:9863"/>
        <dbReference type="Rhea" id="RHEA-COMP:11604"/>
        <dbReference type="ChEBI" id="CHEBI:15378"/>
        <dbReference type="ChEBI" id="CHEBI:29999"/>
        <dbReference type="ChEBI" id="CHEBI:30616"/>
        <dbReference type="ChEBI" id="CHEBI:83421"/>
        <dbReference type="ChEBI" id="CHEBI:456216"/>
        <dbReference type="EC" id="2.7.11.1"/>
    </reaction>
</comment>
<organism evidence="11 12">
    <name type="scientific">Coptotermes formosanus</name>
    <name type="common">Formosan subterranean termite</name>
    <dbReference type="NCBI Taxonomy" id="36987"/>
    <lineage>
        <taxon>Eukaryota</taxon>
        <taxon>Metazoa</taxon>
        <taxon>Ecdysozoa</taxon>
        <taxon>Arthropoda</taxon>
        <taxon>Hexapoda</taxon>
        <taxon>Insecta</taxon>
        <taxon>Pterygota</taxon>
        <taxon>Neoptera</taxon>
        <taxon>Polyneoptera</taxon>
        <taxon>Dictyoptera</taxon>
        <taxon>Blattodea</taxon>
        <taxon>Blattoidea</taxon>
        <taxon>Termitoidae</taxon>
        <taxon>Rhinotermitidae</taxon>
        <taxon>Coptotermes</taxon>
    </lineage>
</organism>
<dbReference type="GO" id="GO:0005524">
    <property type="term" value="F:ATP binding"/>
    <property type="evidence" value="ECO:0007669"/>
    <property type="project" value="UniProtKB-KW"/>
</dbReference>
<keyword evidence="5" id="KW-0547">Nucleotide-binding</keyword>
<dbReference type="SUPFAM" id="SSF56112">
    <property type="entry name" value="Protein kinase-like (PK-like)"/>
    <property type="match status" value="1"/>
</dbReference>